<dbReference type="EMBL" id="GG693878">
    <property type="protein sequence ID" value="EES52320.1"/>
    <property type="molecule type" value="Genomic_DNA"/>
</dbReference>
<evidence type="ECO:0000256" key="4">
    <source>
        <dbReference type="ARBA" id="ARBA00022912"/>
    </source>
</evidence>
<reference evidence="10 11" key="1">
    <citation type="journal article" date="2009" name="Appl. Environ. Microbiol.">
        <title>Community genomic and proteomic analyses of chemoautotrophic iron-oxidizing "Leptospirillum rubarum" (Group II) and "Leptospirillum ferrodiazotrophum" (Group III) bacteria in acid mine drainage biofilms.</title>
        <authorList>
            <person name="Goltsman D.S."/>
            <person name="Denef V.J."/>
            <person name="Singer S.W."/>
            <person name="VerBerkmoes N.C."/>
            <person name="Lefsrud M."/>
            <person name="Mueller R.S."/>
            <person name="Dick G.J."/>
            <person name="Sun C.L."/>
            <person name="Wheeler K.E."/>
            <person name="Zemla A."/>
            <person name="Baker B.J."/>
            <person name="Hauser L."/>
            <person name="Land M."/>
            <person name="Shah M.B."/>
            <person name="Thelen M.P."/>
            <person name="Hettich R.L."/>
            <person name="Banfield J.F."/>
        </authorList>
    </citation>
    <scope>NUCLEOTIDE SEQUENCE [LARGE SCALE GENOMIC DNA]</scope>
</reference>
<keyword evidence="3" id="KW-0378">Hydrolase</keyword>
<sequence>MRQIPASPRKILVLDAECNAATSVVQSLGRAGYGIVLGGMSEMAFSFHSRYVLRTLVYPSPLESRRAFLSWISHLLASEPFDYVLPLSDVTLYPLRDLDPRPTGLILPADESFEWFFDKAKTLEMAERCGVPIPRTRLLSPGDRPDLGSFSEFPYFVKLTRSKIWLGDRGYDLEARLVKNPAELSEAVSGLMPYGPVLVQSYEPGEGVGVELLCDRGEVLLSFAHQRIHEYPLTGGGSTYRVSIPVPPELLSASQRLVREAGWTGVAMVEFKKADERFSLMEVNGRFWGSLPLSRRSGVDFPRSLLDMLEGRPPKPSLPYRTGVRSRRFSTDLSWFKRNLVADKRDPYLKTRPLWTTLAEYGGFLTGRDHWDHASLSDPTPLLKEIGQTLSKNAGDVLRRGKGLLVRKSVPFRSRKKLGRLLKNPDFQRRPLHILVVCYGNICRSPFVERLLKSSLDPARVEVQSCGFIEREGRQSPEDYLFAVLEKGIDLSSHRSSAVTRERIRWADLVLLMDYRNWTMLKDFDPGAESKSLWLGAFGSSGSGEIPDPYGKRPEEMASIIEAMAEATAHLSAEISASLPPAPAGSSPGDRSKVLSAKSSLAGGR</sequence>
<dbReference type="InterPro" id="IPR050438">
    <property type="entry name" value="LMW_PTPase"/>
</dbReference>
<dbReference type="GO" id="GO:0005524">
    <property type="term" value="F:ATP binding"/>
    <property type="evidence" value="ECO:0007669"/>
    <property type="project" value="UniProtKB-UniRule"/>
</dbReference>
<keyword evidence="7" id="KW-0547">Nucleotide-binding</keyword>
<dbReference type="SUPFAM" id="SSF52788">
    <property type="entry name" value="Phosphotyrosine protein phosphatases I"/>
    <property type="match status" value="1"/>
</dbReference>
<evidence type="ECO:0000256" key="8">
    <source>
        <dbReference type="SAM" id="MobiDB-lite"/>
    </source>
</evidence>
<feature type="region of interest" description="Disordered" evidence="8">
    <location>
        <begin position="575"/>
        <end position="605"/>
    </location>
</feature>
<feature type="compositionally biased region" description="Low complexity" evidence="8">
    <location>
        <begin position="576"/>
        <end position="589"/>
    </location>
</feature>
<dbReference type="PANTHER" id="PTHR11717:SF31">
    <property type="entry name" value="LOW MOLECULAR WEIGHT PROTEIN-TYROSINE-PHOSPHATASE ETP-RELATED"/>
    <property type="match status" value="1"/>
</dbReference>
<feature type="active site" evidence="6">
    <location>
        <position position="444"/>
    </location>
</feature>
<protein>
    <recommendedName>
        <fullName evidence="2">protein-tyrosine-phosphatase</fullName>
        <ecNumber evidence="2">3.1.3.48</ecNumber>
    </recommendedName>
</protein>
<gene>
    <name evidence="10" type="ORF">UBAL3_94240112</name>
</gene>
<keyword evidence="11" id="KW-1185">Reference proteome</keyword>
<dbReference type="PRINTS" id="PR00719">
    <property type="entry name" value="LMWPTPASE"/>
</dbReference>
<comment type="similarity">
    <text evidence="1">Belongs to the low molecular weight phosphotyrosine protein phosphatase family.</text>
</comment>
<dbReference type="Gene3D" id="3.30.470.20">
    <property type="entry name" value="ATP-grasp fold, B domain"/>
    <property type="match status" value="1"/>
</dbReference>
<dbReference type="InterPro" id="IPR017867">
    <property type="entry name" value="Tyr_phospatase_low_mol_wt"/>
</dbReference>
<dbReference type="InterPro" id="IPR023485">
    <property type="entry name" value="Ptyr_pPase"/>
</dbReference>
<keyword evidence="7" id="KW-0067">ATP-binding</keyword>
<evidence type="ECO:0000256" key="5">
    <source>
        <dbReference type="ARBA" id="ARBA00051722"/>
    </source>
</evidence>
<dbReference type="Gene3D" id="3.40.50.2300">
    <property type="match status" value="1"/>
</dbReference>
<dbReference type="Pfam" id="PF15632">
    <property type="entry name" value="ATPgrasp_Ter"/>
    <property type="match status" value="1"/>
</dbReference>
<dbReference type="GO" id="GO:0004725">
    <property type="term" value="F:protein tyrosine phosphatase activity"/>
    <property type="evidence" value="ECO:0007669"/>
    <property type="project" value="UniProtKB-EC"/>
</dbReference>
<dbReference type="PANTHER" id="PTHR11717">
    <property type="entry name" value="LOW MOLECULAR WEIGHT PROTEIN TYROSINE PHOSPHATASE"/>
    <property type="match status" value="1"/>
</dbReference>
<dbReference type="InterPro" id="IPR036196">
    <property type="entry name" value="Ptyr_pPase_sf"/>
</dbReference>
<dbReference type="SMART" id="SM00226">
    <property type="entry name" value="LMWPc"/>
    <property type="match status" value="1"/>
</dbReference>
<comment type="catalytic activity">
    <reaction evidence="5">
        <text>O-phospho-L-tyrosyl-[protein] + H2O = L-tyrosyl-[protein] + phosphate</text>
        <dbReference type="Rhea" id="RHEA:10684"/>
        <dbReference type="Rhea" id="RHEA-COMP:10136"/>
        <dbReference type="Rhea" id="RHEA-COMP:20101"/>
        <dbReference type="ChEBI" id="CHEBI:15377"/>
        <dbReference type="ChEBI" id="CHEBI:43474"/>
        <dbReference type="ChEBI" id="CHEBI:46858"/>
        <dbReference type="ChEBI" id="CHEBI:61978"/>
        <dbReference type="EC" id="3.1.3.48"/>
    </reaction>
</comment>
<dbReference type="Pfam" id="PF01451">
    <property type="entry name" value="LMWPc"/>
    <property type="match status" value="1"/>
</dbReference>
<dbReference type="AlphaFoldDB" id="C6HYN5"/>
<accession>C6HYN5</accession>
<dbReference type="Proteomes" id="UP000009374">
    <property type="component" value="Unassembled WGS sequence"/>
</dbReference>
<organism evidence="10 11">
    <name type="scientific">Leptospirillum ferrodiazotrophum</name>
    <dbReference type="NCBI Taxonomy" id="412449"/>
    <lineage>
        <taxon>Bacteria</taxon>
        <taxon>Pseudomonadati</taxon>
        <taxon>Nitrospirota</taxon>
        <taxon>Nitrospiria</taxon>
        <taxon>Nitrospirales</taxon>
        <taxon>Nitrospiraceae</taxon>
        <taxon>Leptospirillum</taxon>
    </lineage>
</organism>
<proteinExistence type="inferred from homology"/>
<evidence type="ECO:0000313" key="10">
    <source>
        <dbReference type="EMBL" id="EES52320.1"/>
    </source>
</evidence>
<evidence type="ECO:0000256" key="7">
    <source>
        <dbReference type="PROSITE-ProRule" id="PRU00409"/>
    </source>
</evidence>
<evidence type="ECO:0000256" key="6">
    <source>
        <dbReference type="PIRSR" id="PIRSR617867-1"/>
    </source>
</evidence>
<feature type="domain" description="ATP-grasp" evidence="9">
    <location>
        <begin position="123"/>
        <end position="310"/>
    </location>
</feature>
<feature type="active site" description="Proton donor" evidence="6">
    <location>
        <position position="548"/>
    </location>
</feature>
<dbReference type="GO" id="GO:0046872">
    <property type="term" value="F:metal ion binding"/>
    <property type="evidence" value="ECO:0007669"/>
    <property type="project" value="InterPro"/>
</dbReference>
<evidence type="ECO:0000256" key="3">
    <source>
        <dbReference type="ARBA" id="ARBA00022801"/>
    </source>
</evidence>
<evidence type="ECO:0000256" key="1">
    <source>
        <dbReference type="ARBA" id="ARBA00011063"/>
    </source>
</evidence>
<feature type="active site" description="Nucleophile" evidence="6">
    <location>
        <position position="438"/>
    </location>
</feature>
<keyword evidence="4" id="KW-0904">Protein phosphatase</keyword>
<evidence type="ECO:0000259" key="9">
    <source>
        <dbReference type="PROSITE" id="PS50975"/>
    </source>
</evidence>
<name>C6HYN5_9BACT</name>
<evidence type="ECO:0000256" key="2">
    <source>
        <dbReference type="ARBA" id="ARBA00013064"/>
    </source>
</evidence>
<evidence type="ECO:0000313" key="11">
    <source>
        <dbReference type="Proteomes" id="UP000009374"/>
    </source>
</evidence>
<dbReference type="EC" id="3.1.3.48" evidence="2"/>
<dbReference type="InterPro" id="IPR011761">
    <property type="entry name" value="ATP-grasp"/>
</dbReference>
<dbReference type="SUPFAM" id="SSF56059">
    <property type="entry name" value="Glutathione synthetase ATP-binding domain-like"/>
    <property type="match status" value="1"/>
</dbReference>
<dbReference type="PROSITE" id="PS50975">
    <property type="entry name" value="ATP_GRASP"/>
    <property type="match status" value="1"/>
</dbReference>